<feature type="transmembrane region" description="Helical" evidence="1">
    <location>
        <begin position="150"/>
        <end position="171"/>
    </location>
</feature>
<proteinExistence type="predicted"/>
<gene>
    <name evidence="2" type="ORF">SAMN02927916_4317</name>
</gene>
<organism evidence="2 3">
    <name type="scientific">Flavobacterium anhuiense</name>
    <dbReference type="NCBI Taxonomy" id="459526"/>
    <lineage>
        <taxon>Bacteria</taxon>
        <taxon>Pseudomonadati</taxon>
        <taxon>Bacteroidota</taxon>
        <taxon>Flavobacteriia</taxon>
        <taxon>Flavobacteriales</taxon>
        <taxon>Flavobacteriaceae</taxon>
        <taxon>Flavobacterium</taxon>
    </lineage>
</organism>
<feature type="transmembrane region" description="Helical" evidence="1">
    <location>
        <begin position="183"/>
        <end position="208"/>
    </location>
</feature>
<protein>
    <recommendedName>
        <fullName evidence="4">Yip1 domain-containing protein</fullName>
    </recommendedName>
</protein>
<reference evidence="2 3" key="1">
    <citation type="submission" date="2016-10" db="EMBL/GenBank/DDBJ databases">
        <authorList>
            <person name="Varghese N."/>
            <person name="Submissions S."/>
        </authorList>
    </citation>
    <scope>NUCLEOTIDE SEQUENCE [LARGE SCALE GENOMIC DNA]</scope>
    <source>
        <strain evidence="2 3">CGMCC 1.6859</strain>
    </source>
</reference>
<keyword evidence="1" id="KW-0472">Membrane</keyword>
<dbReference type="RefSeq" id="WP_091135485.1">
    <property type="nucleotide sequence ID" value="NZ_FMVC01000008.1"/>
</dbReference>
<dbReference type="EMBL" id="FMVC01000008">
    <property type="protein sequence ID" value="SCY95643.1"/>
    <property type="molecule type" value="Genomic_DNA"/>
</dbReference>
<evidence type="ECO:0008006" key="4">
    <source>
        <dbReference type="Google" id="ProtNLM"/>
    </source>
</evidence>
<accession>A0ABY0M330</accession>
<evidence type="ECO:0000313" key="2">
    <source>
        <dbReference type="EMBL" id="SCY95643.1"/>
    </source>
</evidence>
<evidence type="ECO:0000313" key="3">
    <source>
        <dbReference type="Proteomes" id="UP000199307"/>
    </source>
</evidence>
<name>A0ABY0M330_9FLAO</name>
<keyword evidence="3" id="KW-1185">Reference proteome</keyword>
<feature type="transmembrane region" description="Helical" evidence="1">
    <location>
        <begin position="7"/>
        <end position="28"/>
    </location>
</feature>
<sequence length="211" mass="25047">MIMKHYLLKLFTLSIAFIIINEITSNLLNFNGLLRYFMSDYLTLQEINRYFEFQKKWHWLTYFYIPIILLIKTSIIATILYVGLFLNSQDLKFKQIWNIALNADFIFLLVPIIKTLWFLFFQPGYNLIDVQNFYPLSALNIVGYKNLETWFIYPFQVLNLFELSYIIYLAYQIGKITSTNADYGLKIVGLSYIPSLALWVATVMFFTLNYS</sequence>
<feature type="transmembrane region" description="Helical" evidence="1">
    <location>
        <begin position="99"/>
        <end position="120"/>
    </location>
</feature>
<evidence type="ECO:0000256" key="1">
    <source>
        <dbReference type="SAM" id="Phobius"/>
    </source>
</evidence>
<comment type="caution">
    <text evidence="2">The sequence shown here is derived from an EMBL/GenBank/DDBJ whole genome shotgun (WGS) entry which is preliminary data.</text>
</comment>
<feature type="transmembrane region" description="Helical" evidence="1">
    <location>
        <begin position="63"/>
        <end position="87"/>
    </location>
</feature>
<keyword evidence="1" id="KW-1133">Transmembrane helix</keyword>
<keyword evidence="1" id="KW-0812">Transmembrane</keyword>
<dbReference type="Proteomes" id="UP000199307">
    <property type="component" value="Unassembled WGS sequence"/>
</dbReference>